<evidence type="ECO:0000313" key="2">
    <source>
        <dbReference type="Proteomes" id="UP000825935"/>
    </source>
</evidence>
<dbReference type="EMBL" id="CM035420">
    <property type="protein sequence ID" value="KAH7404563.1"/>
    <property type="molecule type" value="Genomic_DNA"/>
</dbReference>
<dbReference type="AlphaFoldDB" id="A0A8T2T879"/>
<organism evidence="1 2">
    <name type="scientific">Ceratopteris richardii</name>
    <name type="common">Triangle waterfern</name>
    <dbReference type="NCBI Taxonomy" id="49495"/>
    <lineage>
        <taxon>Eukaryota</taxon>
        <taxon>Viridiplantae</taxon>
        <taxon>Streptophyta</taxon>
        <taxon>Embryophyta</taxon>
        <taxon>Tracheophyta</taxon>
        <taxon>Polypodiopsida</taxon>
        <taxon>Polypodiidae</taxon>
        <taxon>Polypodiales</taxon>
        <taxon>Pteridineae</taxon>
        <taxon>Pteridaceae</taxon>
        <taxon>Parkerioideae</taxon>
        <taxon>Ceratopteris</taxon>
    </lineage>
</organism>
<dbReference type="Proteomes" id="UP000825935">
    <property type="component" value="Chromosome 15"/>
</dbReference>
<name>A0A8T2T879_CERRI</name>
<reference evidence="1" key="1">
    <citation type="submission" date="2021-08" db="EMBL/GenBank/DDBJ databases">
        <title>WGS assembly of Ceratopteris richardii.</title>
        <authorList>
            <person name="Marchant D.B."/>
            <person name="Chen G."/>
            <person name="Jenkins J."/>
            <person name="Shu S."/>
            <person name="Leebens-Mack J."/>
            <person name="Grimwood J."/>
            <person name="Schmutz J."/>
            <person name="Soltis P."/>
            <person name="Soltis D."/>
            <person name="Chen Z.-H."/>
        </authorList>
    </citation>
    <scope>NUCLEOTIDE SEQUENCE</scope>
    <source>
        <strain evidence="1">Whitten #5841</strain>
        <tissue evidence="1">Leaf</tissue>
    </source>
</reference>
<comment type="caution">
    <text evidence="1">The sequence shown here is derived from an EMBL/GenBank/DDBJ whole genome shotgun (WGS) entry which is preliminary data.</text>
</comment>
<gene>
    <name evidence="1" type="ORF">KP509_15G032200</name>
</gene>
<sequence>MKRKSPELPGKFYIIKEVADYLARSHLQEDGQMLRDIQTECMASIGTQTKLQFENWLVRVYKQRDRKWAARVGLCLNSTRENSQGKSLLSLFTQGGGKGLGVVSILLDHRRRGRDGGSKGRHKEGYQGTYMQTLICRPGAHHTYLLHSRCLSLLLLPSRRRLKGFHSCLSAGKSPFQLPGSQVSRCHL</sequence>
<proteinExistence type="predicted"/>
<keyword evidence="2" id="KW-1185">Reference proteome</keyword>
<evidence type="ECO:0000313" key="1">
    <source>
        <dbReference type="EMBL" id="KAH7404563.1"/>
    </source>
</evidence>
<protein>
    <submittedName>
        <fullName evidence="1">Uncharacterized protein</fullName>
    </submittedName>
</protein>
<accession>A0A8T2T879</accession>